<gene>
    <name evidence="2" type="ORF">WAX74_18835</name>
</gene>
<dbReference type="EMBL" id="JBAWSY010000025">
    <property type="protein sequence ID" value="MEI4771680.1"/>
    <property type="molecule type" value="Genomic_DNA"/>
</dbReference>
<dbReference type="Proteomes" id="UP001364890">
    <property type="component" value="Unassembled WGS sequence"/>
</dbReference>
<feature type="compositionally biased region" description="Basic and acidic residues" evidence="1">
    <location>
        <begin position="1"/>
        <end position="10"/>
    </location>
</feature>
<sequence length="71" mass="8428">MKDRIRKDAEGPFLDNPDGVRTTKQSLFDMHEDMQTVDAIQVEELNMKVQDENYHHHTKDRSISEERYPPN</sequence>
<evidence type="ECO:0000313" key="3">
    <source>
        <dbReference type="Proteomes" id="UP001364890"/>
    </source>
</evidence>
<protein>
    <recommendedName>
        <fullName evidence="4">DUF4025 domain-containing protein</fullName>
    </recommendedName>
</protein>
<organism evidence="2 3">
    <name type="scientific">Psychrobacillus mangrovi</name>
    <dbReference type="NCBI Taxonomy" id="3117745"/>
    <lineage>
        <taxon>Bacteria</taxon>
        <taxon>Bacillati</taxon>
        <taxon>Bacillota</taxon>
        <taxon>Bacilli</taxon>
        <taxon>Bacillales</taxon>
        <taxon>Bacillaceae</taxon>
        <taxon>Psychrobacillus</taxon>
    </lineage>
</organism>
<keyword evidence="3" id="KW-1185">Reference proteome</keyword>
<name>A0ABU8F9M1_9BACI</name>
<evidence type="ECO:0000256" key="1">
    <source>
        <dbReference type="SAM" id="MobiDB-lite"/>
    </source>
</evidence>
<comment type="caution">
    <text evidence="2">The sequence shown here is derived from an EMBL/GenBank/DDBJ whole genome shotgun (WGS) entry which is preliminary data.</text>
</comment>
<reference evidence="2 3" key="1">
    <citation type="submission" date="2024-01" db="EMBL/GenBank/DDBJ databases">
        <title>Seven novel Bacillus-like species.</title>
        <authorList>
            <person name="Liu G."/>
        </authorList>
    </citation>
    <scope>NUCLEOTIDE SEQUENCE [LARGE SCALE GENOMIC DNA]</scope>
    <source>
        <strain evidence="2 3">FJAT-51614</strain>
    </source>
</reference>
<evidence type="ECO:0008006" key="4">
    <source>
        <dbReference type="Google" id="ProtNLM"/>
    </source>
</evidence>
<evidence type="ECO:0000313" key="2">
    <source>
        <dbReference type="EMBL" id="MEI4771680.1"/>
    </source>
</evidence>
<proteinExistence type="predicted"/>
<accession>A0ABU8F9M1</accession>
<dbReference type="RefSeq" id="WP_336499230.1">
    <property type="nucleotide sequence ID" value="NZ_JBAWSY010000025.1"/>
</dbReference>
<feature type="region of interest" description="Disordered" evidence="1">
    <location>
        <begin position="51"/>
        <end position="71"/>
    </location>
</feature>
<feature type="region of interest" description="Disordered" evidence="1">
    <location>
        <begin position="1"/>
        <end position="21"/>
    </location>
</feature>